<evidence type="ECO:0000313" key="1">
    <source>
        <dbReference type="EMBL" id="EJW71837.1"/>
    </source>
</evidence>
<dbReference type="AlphaFoldDB" id="J9E4E6"/>
<protein>
    <submittedName>
        <fullName evidence="1">Uncharacterized protein</fullName>
    </submittedName>
</protein>
<feature type="non-terminal residue" evidence="1">
    <location>
        <position position="1"/>
    </location>
</feature>
<feature type="non-terminal residue" evidence="1">
    <location>
        <position position="50"/>
    </location>
</feature>
<organism evidence="1 2">
    <name type="scientific">Wuchereria bancrofti</name>
    <dbReference type="NCBI Taxonomy" id="6293"/>
    <lineage>
        <taxon>Eukaryota</taxon>
        <taxon>Metazoa</taxon>
        <taxon>Ecdysozoa</taxon>
        <taxon>Nematoda</taxon>
        <taxon>Chromadorea</taxon>
        <taxon>Rhabditida</taxon>
        <taxon>Spirurina</taxon>
        <taxon>Spiruromorpha</taxon>
        <taxon>Filarioidea</taxon>
        <taxon>Onchocercidae</taxon>
        <taxon>Wuchereria</taxon>
    </lineage>
</organism>
<gene>
    <name evidence="1" type="ORF">WUBG_17254</name>
</gene>
<reference evidence="2" key="1">
    <citation type="submission" date="2012-08" db="EMBL/GenBank/DDBJ databases">
        <title>The Genome Sequence of Wuchereria bancrofti.</title>
        <authorList>
            <person name="Nutman T.B."/>
            <person name="Fink D.L."/>
            <person name="Russ C."/>
            <person name="Young S."/>
            <person name="Zeng Q."/>
            <person name="Koehrsen M."/>
            <person name="Alvarado L."/>
            <person name="Berlin A."/>
            <person name="Chapman S.B."/>
            <person name="Chen Z."/>
            <person name="Freedman E."/>
            <person name="Gellesch M."/>
            <person name="Goldberg J."/>
            <person name="Griggs A."/>
            <person name="Gujja S."/>
            <person name="Heilman E.R."/>
            <person name="Heiman D."/>
            <person name="Hepburn T."/>
            <person name="Howarth C."/>
            <person name="Jen D."/>
            <person name="Larson L."/>
            <person name="Lewis B."/>
            <person name="Mehta T."/>
            <person name="Park D."/>
            <person name="Pearson M."/>
            <person name="Roberts A."/>
            <person name="Saif S."/>
            <person name="Shea T."/>
            <person name="Shenoy N."/>
            <person name="Sisk P."/>
            <person name="Stolte C."/>
            <person name="Sykes S."/>
            <person name="Walk T."/>
            <person name="White J."/>
            <person name="Yandava C."/>
            <person name="Haas B."/>
            <person name="Henn M.R."/>
            <person name="Nusbaum C."/>
            <person name="Birren B."/>
        </authorList>
    </citation>
    <scope>NUCLEOTIDE SEQUENCE [LARGE SCALE GENOMIC DNA]</scope>
    <source>
        <strain evidence="2">NA</strain>
    </source>
</reference>
<comment type="caution">
    <text evidence="1">The sequence shown here is derived from an EMBL/GenBank/DDBJ whole genome shotgun (WGS) entry which is preliminary data.</text>
</comment>
<dbReference type="EMBL" id="ADBV01017581">
    <property type="protein sequence ID" value="EJW71837.1"/>
    <property type="molecule type" value="Genomic_DNA"/>
</dbReference>
<evidence type="ECO:0000313" key="2">
    <source>
        <dbReference type="Proteomes" id="UP000004810"/>
    </source>
</evidence>
<dbReference type="Proteomes" id="UP000004810">
    <property type="component" value="Unassembled WGS sequence"/>
</dbReference>
<name>J9E4E6_WUCBA</name>
<accession>J9E4E6</accession>
<sequence length="50" mass="6100">YDNEDCAEQLEILCWMHSKDVLKIVQLECEKKKVEEVKRLRVTKKRALFY</sequence>
<proteinExistence type="predicted"/>